<dbReference type="SUPFAM" id="SSF57850">
    <property type="entry name" value="RING/U-box"/>
    <property type="match status" value="1"/>
</dbReference>
<dbReference type="PROSITE" id="PS50089">
    <property type="entry name" value="ZF_RING_2"/>
    <property type="match status" value="1"/>
</dbReference>
<dbReference type="PANTHER" id="PTHR14155:SF627">
    <property type="entry name" value="OS06G0192800 PROTEIN"/>
    <property type="match status" value="1"/>
</dbReference>
<evidence type="ECO:0000256" key="4">
    <source>
        <dbReference type="PROSITE-ProRule" id="PRU00175"/>
    </source>
</evidence>
<accession>A0ABR4NMC4</accession>
<dbReference type="Pfam" id="PF13639">
    <property type="entry name" value="zf-RING_2"/>
    <property type="match status" value="1"/>
</dbReference>
<evidence type="ECO:0000313" key="7">
    <source>
        <dbReference type="Proteomes" id="UP001623330"/>
    </source>
</evidence>
<sequence length="102" mass="11745">MDSTNSDRCSDTFIDSLPRVQPKTLKNEDACPICCSNFKEDEYPLVIRLPHCGHMFDFECISMWLSKNTTCPMCRDNVTEKKNLPEVDVSKAELEEDWGMYG</sequence>
<protein>
    <recommendedName>
        <fullName evidence="5">RING-type domain-containing protein</fullName>
    </recommendedName>
</protein>
<dbReference type="InterPro" id="IPR053238">
    <property type="entry name" value="RING-H2_zinc_finger"/>
</dbReference>
<dbReference type="SMART" id="SM00184">
    <property type="entry name" value="RING"/>
    <property type="match status" value="1"/>
</dbReference>
<organism evidence="6 7">
    <name type="scientific">Nakaseomyces bracarensis</name>
    <dbReference type="NCBI Taxonomy" id="273131"/>
    <lineage>
        <taxon>Eukaryota</taxon>
        <taxon>Fungi</taxon>
        <taxon>Dikarya</taxon>
        <taxon>Ascomycota</taxon>
        <taxon>Saccharomycotina</taxon>
        <taxon>Saccharomycetes</taxon>
        <taxon>Saccharomycetales</taxon>
        <taxon>Saccharomycetaceae</taxon>
        <taxon>Nakaseomyces</taxon>
    </lineage>
</organism>
<proteinExistence type="predicted"/>
<dbReference type="PANTHER" id="PTHR14155">
    <property type="entry name" value="RING FINGER DOMAIN-CONTAINING"/>
    <property type="match status" value="1"/>
</dbReference>
<evidence type="ECO:0000256" key="1">
    <source>
        <dbReference type="ARBA" id="ARBA00022723"/>
    </source>
</evidence>
<name>A0ABR4NMC4_9SACH</name>
<keyword evidence="1" id="KW-0479">Metal-binding</keyword>
<evidence type="ECO:0000313" key="6">
    <source>
        <dbReference type="EMBL" id="KAL3228942.1"/>
    </source>
</evidence>
<dbReference type="Gene3D" id="3.30.40.10">
    <property type="entry name" value="Zinc/RING finger domain, C3HC4 (zinc finger)"/>
    <property type="match status" value="1"/>
</dbReference>
<keyword evidence="2 4" id="KW-0863">Zinc-finger</keyword>
<gene>
    <name evidence="6" type="ORF">RNJ44_02029</name>
</gene>
<evidence type="ECO:0000256" key="2">
    <source>
        <dbReference type="ARBA" id="ARBA00022771"/>
    </source>
</evidence>
<dbReference type="EMBL" id="JBEVYD010000012">
    <property type="protein sequence ID" value="KAL3228942.1"/>
    <property type="molecule type" value="Genomic_DNA"/>
</dbReference>
<feature type="domain" description="RING-type" evidence="5">
    <location>
        <begin position="31"/>
        <end position="75"/>
    </location>
</feature>
<evidence type="ECO:0000256" key="3">
    <source>
        <dbReference type="ARBA" id="ARBA00022833"/>
    </source>
</evidence>
<dbReference type="InterPro" id="IPR013083">
    <property type="entry name" value="Znf_RING/FYVE/PHD"/>
</dbReference>
<comment type="caution">
    <text evidence="6">The sequence shown here is derived from an EMBL/GenBank/DDBJ whole genome shotgun (WGS) entry which is preliminary data.</text>
</comment>
<dbReference type="Proteomes" id="UP001623330">
    <property type="component" value="Unassembled WGS sequence"/>
</dbReference>
<keyword evidence="3" id="KW-0862">Zinc</keyword>
<keyword evidence="7" id="KW-1185">Reference proteome</keyword>
<reference evidence="6 7" key="1">
    <citation type="submission" date="2024-05" db="EMBL/GenBank/DDBJ databases">
        <title>Long read based assembly of the Candida bracarensis genome reveals expanded adhesin content.</title>
        <authorList>
            <person name="Marcet-Houben M."/>
            <person name="Ksiezopolska E."/>
            <person name="Gabaldon T."/>
        </authorList>
    </citation>
    <scope>NUCLEOTIDE SEQUENCE [LARGE SCALE GENOMIC DNA]</scope>
    <source>
        <strain evidence="6 7">CBM6</strain>
    </source>
</reference>
<dbReference type="InterPro" id="IPR001841">
    <property type="entry name" value="Znf_RING"/>
</dbReference>
<evidence type="ECO:0000259" key="5">
    <source>
        <dbReference type="PROSITE" id="PS50089"/>
    </source>
</evidence>